<evidence type="ECO:0000313" key="4">
    <source>
        <dbReference type="Proteomes" id="UP000022910"/>
    </source>
</evidence>
<dbReference type="InterPro" id="IPR006571">
    <property type="entry name" value="TLDc_dom"/>
</dbReference>
<dbReference type="Gene3D" id="3.30.710.10">
    <property type="entry name" value="Potassium Channel Kv1.1, Chain A"/>
    <property type="match status" value="1"/>
</dbReference>
<protein>
    <recommendedName>
        <fullName evidence="5">Kelch-like protein 17</fullName>
    </recommendedName>
</protein>
<accession>A0A015KB76</accession>
<gene>
    <name evidence="3" type="ORF">RirG_140590</name>
</gene>
<evidence type="ECO:0000313" key="3">
    <source>
        <dbReference type="EMBL" id="EXX64669.1"/>
    </source>
</evidence>
<comment type="caution">
    <text evidence="3">The sequence shown here is derived from an EMBL/GenBank/DDBJ whole genome shotgun (WGS) entry which is preliminary data.</text>
</comment>
<dbReference type="InterPro" id="IPR011333">
    <property type="entry name" value="SKP1/BTB/POZ_sf"/>
</dbReference>
<reference evidence="3 4" key="1">
    <citation type="submission" date="2014-02" db="EMBL/GenBank/DDBJ databases">
        <title>Single nucleus genome sequencing reveals high similarity among nuclei of an endomycorrhizal fungus.</title>
        <authorList>
            <person name="Lin K."/>
            <person name="Geurts R."/>
            <person name="Zhang Z."/>
            <person name="Limpens E."/>
            <person name="Saunders D.G."/>
            <person name="Mu D."/>
            <person name="Pang E."/>
            <person name="Cao H."/>
            <person name="Cha H."/>
            <person name="Lin T."/>
            <person name="Zhou Q."/>
            <person name="Shang Y."/>
            <person name="Li Y."/>
            <person name="Ivanov S."/>
            <person name="Sharma T."/>
            <person name="Velzen R.V."/>
            <person name="Ruijter N.D."/>
            <person name="Aanen D.K."/>
            <person name="Win J."/>
            <person name="Kamoun S."/>
            <person name="Bisseling T."/>
            <person name="Huang S."/>
        </authorList>
    </citation>
    <scope>NUCLEOTIDE SEQUENCE [LARGE SCALE GENOMIC DNA]</scope>
    <source>
        <strain evidence="4">DAOM197198w</strain>
    </source>
</reference>
<dbReference type="CDD" id="cd18186">
    <property type="entry name" value="BTB_POZ_ZBTB_KLHL-like"/>
    <property type="match status" value="1"/>
</dbReference>
<keyword evidence="4" id="KW-1185">Reference proteome</keyword>
<dbReference type="SMART" id="SM00225">
    <property type="entry name" value="BTB"/>
    <property type="match status" value="1"/>
</dbReference>
<dbReference type="EMBL" id="JEMT01022944">
    <property type="protein sequence ID" value="EXX64669.1"/>
    <property type="molecule type" value="Genomic_DNA"/>
</dbReference>
<feature type="domain" description="BTB" evidence="1">
    <location>
        <begin position="24"/>
        <end position="97"/>
    </location>
</feature>
<evidence type="ECO:0000259" key="2">
    <source>
        <dbReference type="PROSITE" id="PS51886"/>
    </source>
</evidence>
<feature type="domain" description="TLDc" evidence="2">
    <location>
        <begin position="300"/>
        <end position="471"/>
    </location>
</feature>
<dbReference type="PROSITE" id="PS51886">
    <property type="entry name" value="TLDC"/>
    <property type="match status" value="1"/>
</dbReference>
<proteinExistence type="predicted"/>
<evidence type="ECO:0000259" key="1">
    <source>
        <dbReference type="PROSITE" id="PS50097"/>
    </source>
</evidence>
<dbReference type="HOGENOM" id="CLU_021542_0_2_1"/>
<dbReference type="Pfam" id="PF00651">
    <property type="entry name" value="BTB"/>
    <property type="match status" value="1"/>
</dbReference>
<dbReference type="PANTHER" id="PTHR45774:SF3">
    <property type="entry name" value="BTB (POZ) DOMAIN-CONTAINING 2B-RELATED"/>
    <property type="match status" value="1"/>
</dbReference>
<dbReference type="PANTHER" id="PTHR45774">
    <property type="entry name" value="BTB/POZ DOMAIN-CONTAINING"/>
    <property type="match status" value="1"/>
</dbReference>
<dbReference type="SUPFAM" id="SSF54695">
    <property type="entry name" value="POZ domain"/>
    <property type="match status" value="1"/>
</dbReference>
<name>A0A015KB76_RHIIW</name>
<dbReference type="PROSITE" id="PS50097">
    <property type="entry name" value="BTB"/>
    <property type="match status" value="1"/>
</dbReference>
<organism evidence="3 4">
    <name type="scientific">Rhizophagus irregularis (strain DAOM 197198w)</name>
    <name type="common">Glomus intraradices</name>
    <dbReference type="NCBI Taxonomy" id="1432141"/>
    <lineage>
        <taxon>Eukaryota</taxon>
        <taxon>Fungi</taxon>
        <taxon>Fungi incertae sedis</taxon>
        <taxon>Mucoromycota</taxon>
        <taxon>Glomeromycotina</taxon>
        <taxon>Glomeromycetes</taxon>
        <taxon>Glomerales</taxon>
        <taxon>Glomeraceae</taxon>
        <taxon>Rhizophagus</taxon>
    </lineage>
</organism>
<dbReference type="Pfam" id="PF07534">
    <property type="entry name" value="TLD"/>
    <property type="match status" value="1"/>
</dbReference>
<evidence type="ECO:0008006" key="5">
    <source>
        <dbReference type="Google" id="ProtNLM"/>
    </source>
</evidence>
<dbReference type="Gene3D" id="1.25.40.420">
    <property type="match status" value="1"/>
</dbReference>
<dbReference type="AlphaFoldDB" id="A0A015KB76"/>
<sequence length="472" mass="55200">MKNNKFLPILSKNLLEILNDNEYYDVTIEVGNDPYVKIFRAHMVILHYRSTFLQKILTTNKRKNDGTLVHIKLPNISPDIFEIILRYIYGGSISLDEHDIRNIIDILVAGNELGLQELIDYLQSFLIETKANWMEQNFNLIYQKSFENDSFLELQKYCTDIITKKPNKIFKSLNSSSISISEKLLVSLIQSDILQIDEIQVWNHVLKWGLAQNPELPSDPANFSEEDFDTLRNSLQNCIPHIRFYNLSSDEFSNEVLPYNQILPKELYEDLLEYFLYSDDQLVKNSKPRMTTKEINIDSKIITIKHAELISKWIDKLENTDEIENFYKFKLLLRGSRDGFTPNKFHEICNNQPNTITVVKVKDSNEVLGGYNPIGWESNEFNEICDEAFSATKDSFIFSFNDINNIERFILSHIKNKEYAILSLCNFGPSFGGGDLDLYEDRGQCFNYDYEKPIREITKFSMEEYEVFQIIR</sequence>
<dbReference type="InterPro" id="IPR000210">
    <property type="entry name" value="BTB/POZ_dom"/>
</dbReference>
<dbReference type="Proteomes" id="UP000022910">
    <property type="component" value="Unassembled WGS sequence"/>
</dbReference>